<dbReference type="OrthoDB" id="1097927at2"/>
<proteinExistence type="predicted"/>
<sequence>MGLFSIFNRQQRNGHNGTSPLEAVPDIPEELFIEKEQPEKAPPEAKPANQQNGGIHQLYEFLDKNYESKGYNDALINPDTTHLDQNVIALKNDLERSIRKVKTFYEDFIRQINFHIVSRSRTGMIDTVEELTVKKETAESHIRQVIEIEDQAKENQGVGHGIIISYTRGFRNGLAAISGHSILNRNF</sequence>
<dbReference type="AlphaFoldDB" id="A0A3B7MSX6"/>
<keyword evidence="3" id="KW-1185">Reference proteome</keyword>
<dbReference type="RefSeq" id="WP_119049447.1">
    <property type="nucleotide sequence ID" value="NZ_CP032157.1"/>
</dbReference>
<evidence type="ECO:0000256" key="1">
    <source>
        <dbReference type="SAM" id="MobiDB-lite"/>
    </source>
</evidence>
<feature type="region of interest" description="Disordered" evidence="1">
    <location>
        <begin position="1"/>
        <end position="24"/>
    </location>
</feature>
<dbReference type="Proteomes" id="UP000263900">
    <property type="component" value="Chromosome"/>
</dbReference>
<feature type="compositionally biased region" description="Polar residues" evidence="1">
    <location>
        <begin position="7"/>
        <end position="19"/>
    </location>
</feature>
<accession>A0A3B7MSX6</accession>
<organism evidence="2 3">
    <name type="scientific">Paraflavitalea soli</name>
    <dbReference type="NCBI Taxonomy" id="2315862"/>
    <lineage>
        <taxon>Bacteria</taxon>
        <taxon>Pseudomonadati</taxon>
        <taxon>Bacteroidota</taxon>
        <taxon>Chitinophagia</taxon>
        <taxon>Chitinophagales</taxon>
        <taxon>Chitinophagaceae</taxon>
        <taxon>Paraflavitalea</taxon>
    </lineage>
</organism>
<protein>
    <submittedName>
        <fullName evidence="2">Uncharacterized protein</fullName>
    </submittedName>
</protein>
<evidence type="ECO:0000313" key="2">
    <source>
        <dbReference type="EMBL" id="AXY73611.1"/>
    </source>
</evidence>
<name>A0A3B7MSX6_9BACT</name>
<gene>
    <name evidence="2" type="ORF">D3H65_06270</name>
</gene>
<dbReference type="KEGG" id="pseg:D3H65_06270"/>
<dbReference type="EMBL" id="CP032157">
    <property type="protein sequence ID" value="AXY73611.1"/>
    <property type="molecule type" value="Genomic_DNA"/>
</dbReference>
<evidence type="ECO:0000313" key="3">
    <source>
        <dbReference type="Proteomes" id="UP000263900"/>
    </source>
</evidence>
<reference evidence="2 3" key="1">
    <citation type="submission" date="2018-09" db="EMBL/GenBank/DDBJ databases">
        <title>Genome sequencing of strain 6GH32-13.</title>
        <authorList>
            <person name="Weon H.-Y."/>
            <person name="Heo J."/>
            <person name="Kwon S.-W."/>
        </authorList>
    </citation>
    <scope>NUCLEOTIDE SEQUENCE [LARGE SCALE GENOMIC DNA]</scope>
    <source>
        <strain evidence="2 3">5GH32-13</strain>
    </source>
</reference>